<feature type="compositionally biased region" description="Polar residues" evidence="1">
    <location>
        <begin position="346"/>
        <end position="360"/>
    </location>
</feature>
<feature type="compositionally biased region" description="Low complexity" evidence="1">
    <location>
        <begin position="444"/>
        <end position="453"/>
    </location>
</feature>
<organism evidence="2">
    <name type="scientific">Mucor ambiguus</name>
    <dbReference type="NCBI Taxonomy" id="91626"/>
    <lineage>
        <taxon>Eukaryota</taxon>
        <taxon>Fungi</taxon>
        <taxon>Fungi incertae sedis</taxon>
        <taxon>Mucoromycota</taxon>
        <taxon>Mucoromycotina</taxon>
        <taxon>Mucoromycetes</taxon>
        <taxon>Mucorales</taxon>
        <taxon>Mucorineae</taxon>
        <taxon>Mucoraceae</taxon>
        <taxon>Mucor</taxon>
    </lineage>
</organism>
<protein>
    <submittedName>
        <fullName evidence="2">Uncharacterized protein</fullName>
    </submittedName>
</protein>
<dbReference type="Proteomes" id="UP000053815">
    <property type="component" value="Unassembled WGS sequence"/>
</dbReference>
<dbReference type="EMBL" id="DF836299">
    <property type="protein sequence ID" value="GAN01691.1"/>
    <property type="molecule type" value="Genomic_DNA"/>
</dbReference>
<feature type="compositionally biased region" description="Low complexity" evidence="1">
    <location>
        <begin position="325"/>
        <end position="339"/>
    </location>
</feature>
<dbReference type="AlphaFoldDB" id="A0A0C9M0N2"/>
<accession>A0A0C9M0N2</accession>
<evidence type="ECO:0000313" key="2">
    <source>
        <dbReference type="EMBL" id="GAN01691.1"/>
    </source>
</evidence>
<feature type="region of interest" description="Disordered" evidence="1">
    <location>
        <begin position="317"/>
        <end position="365"/>
    </location>
</feature>
<gene>
    <name evidence="2" type="ORF">MAM1_0010d01125</name>
</gene>
<evidence type="ECO:0000313" key="3">
    <source>
        <dbReference type="Proteomes" id="UP000053815"/>
    </source>
</evidence>
<proteinExistence type="predicted"/>
<reference evidence="2" key="1">
    <citation type="submission" date="2014-09" db="EMBL/GenBank/DDBJ databases">
        <title>Draft genome sequence of an oleaginous Mucoromycotina fungus Mucor ambiguus NBRC6742.</title>
        <authorList>
            <person name="Takeda I."/>
            <person name="Yamane N."/>
            <person name="Morita T."/>
            <person name="Tamano K."/>
            <person name="Machida M."/>
            <person name="Baker S."/>
            <person name="Koike H."/>
        </authorList>
    </citation>
    <scope>NUCLEOTIDE SEQUENCE</scope>
    <source>
        <strain evidence="2">NBRC 6742</strain>
    </source>
</reference>
<dbReference type="STRING" id="91626.A0A0C9M0N2"/>
<name>A0A0C9M0N2_9FUNG</name>
<evidence type="ECO:0000256" key="1">
    <source>
        <dbReference type="SAM" id="MobiDB-lite"/>
    </source>
</evidence>
<sequence>MNVIETCFPKKRSDIYLPEDDVDFGESNVSGLCCCFKFRGSNKQGLIQLPTNNRNQRTIDDYLDPRSPVSIEVLLQEQEEELDHYFGQTDDEDAYHGPPKKLGPLDLNFETTNSSFFEEEDAQFLSEHRISAILVDRPKLSGAHIFKENTHAMEQELFDVVVPTKSTSTGSISSRRFAFKRVEPSEEEEEEGEEQQDVDIKVKEIEPNTTTQIPSPQELTSITNKLSPYTTSASSLSASSSTSTTSVLLPSITNTSVQPMEQQFVNGKANESSQLVSPVLTADLSESNYKIATSFQNGPQKHVNEFPATTLTRVPYQPLPPLQISPPSFSPSASASTSSHHPHTLINPQTSASSLSTSHTPGRRPSLVTTAQSILGDKLDDFTEKLAFIKKNIIMSMDNDDDEDNDGDSYNHYYNADRRISQEMYRKRAGSFGKSDEMSRAPRLSSNNSTSLLTPPPRSSSIIQNHPSTEEEDEIFDKVVAISKNVRTFGEGVMGNGLRMFNNLSTRIKNAQQQQQQHVELNNNNAQI</sequence>
<feature type="region of interest" description="Disordered" evidence="1">
    <location>
        <begin position="429"/>
        <end position="471"/>
    </location>
</feature>
<keyword evidence="3" id="KW-1185">Reference proteome</keyword>
<dbReference type="OrthoDB" id="2418056at2759"/>